<dbReference type="InterPro" id="IPR017941">
    <property type="entry name" value="Rieske_2Fe-2S"/>
</dbReference>
<feature type="domain" description="Rieske" evidence="5">
    <location>
        <begin position="6"/>
        <end position="103"/>
    </location>
</feature>
<keyword evidence="2" id="KW-0479">Metal-binding</keyword>
<dbReference type="EMBL" id="JALNMH010000002">
    <property type="protein sequence ID" value="MCK7592709.1"/>
    <property type="molecule type" value="Genomic_DNA"/>
</dbReference>
<evidence type="ECO:0000256" key="1">
    <source>
        <dbReference type="ARBA" id="ARBA00022714"/>
    </source>
</evidence>
<dbReference type="CDD" id="cd03528">
    <property type="entry name" value="Rieske_RO_ferredoxin"/>
    <property type="match status" value="1"/>
</dbReference>
<dbReference type="PROSITE" id="PS51296">
    <property type="entry name" value="RIESKE"/>
    <property type="match status" value="1"/>
</dbReference>
<dbReference type="Gene3D" id="2.102.10.10">
    <property type="entry name" value="Rieske [2Fe-2S] iron-sulphur domain"/>
    <property type="match status" value="1"/>
</dbReference>
<keyword evidence="4" id="KW-0411">Iron-sulfur</keyword>
<protein>
    <submittedName>
        <fullName evidence="6">Non-heme iron oxygenase ferredoxin subunit</fullName>
    </submittedName>
</protein>
<keyword evidence="3" id="KW-0408">Iron</keyword>
<reference evidence="6" key="1">
    <citation type="submission" date="2022-04" db="EMBL/GenBank/DDBJ databases">
        <title>Lysobacter sp. CAU 1642 isolated from sea sand.</title>
        <authorList>
            <person name="Kim W."/>
        </authorList>
    </citation>
    <scope>NUCLEOTIDE SEQUENCE</scope>
    <source>
        <strain evidence="6">CAU 1642</strain>
    </source>
</reference>
<keyword evidence="7" id="KW-1185">Reference proteome</keyword>
<dbReference type="SUPFAM" id="SSF50022">
    <property type="entry name" value="ISP domain"/>
    <property type="match status" value="1"/>
</dbReference>
<name>A0ABT0GEX0_9GAMM</name>
<dbReference type="Pfam" id="PF00355">
    <property type="entry name" value="Rieske"/>
    <property type="match status" value="1"/>
</dbReference>
<sequence>MSGEWVRVCDSAAVLPGELHTAWMDEVPLVLFNLEGEIHVLRDQCSHEDYELSSGFYDPDEGSIECALHGAKFDVRDGRALCAPAYTPVEHFEARIADGGVHVRRR</sequence>
<organism evidence="6 7">
    <name type="scientific">Pseudomarimonas salicorniae</name>
    <dbReference type="NCBI Taxonomy" id="2933270"/>
    <lineage>
        <taxon>Bacteria</taxon>
        <taxon>Pseudomonadati</taxon>
        <taxon>Pseudomonadota</taxon>
        <taxon>Gammaproteobacteria</taxon>
        <taxon>Lysobacterales</taxon>
        <taxon>Lysobacteraceae</taxon>
        <taxon>Pseudomarimonas</taxon>
    </lineage>
</organism>
<gene>
    <name evidence="6" type="ORF">M0G41_03395</name>
</gene>
<dbReference type="InterPro" id="IPR036922">
    <property type="entry name" value="Rieske_2Fe-2S_sf"/>
</dbReference>
<evidence type="ECO:0000259" key="5">
    <source>
        <dbReference type="PROSITE" id="PS51296"/>
    </source>
</evidence>
<dbReference type="RefSeq" id="WP_248205026.1">
    <property type="nucleotide sequence ID" value="NZ_JALNMH010000002.1"/>
</dbReference>
<evidence type="ECO:0000256" key="3">
    <source>
        <dbReference type="ARBA" id="ARBA00023004"/>
    </source>
</evidence>
<proteinExistence type="predicted"/>
<evidence type="ECO:0000313" key="6">
    <source>
        <dbReference type="EMBL" id="MCK7592709.1"/>
    </source>
</evidence>
<comment type="caution">
    <text evidence="6">The sequence shown here is derived from an EMBL/GenBank/DDBJ whole genome shotgun (WGS) entry which is preliminary data.</text>
</comment>
<accession>A0ABT0GEX0</accession>
<dbReference type="Proteomes" id="UP001431449">
    <property type="component" value="Unassembled WGS sequence"/>
</dbReference>
<evidence type="ECO:0000256" key="4">
    <source>
        <dbReference type="ARBA" id="ARBA00023014"/>
    </source>
</evidence>
<evidence type="ECO:0000256" key="2">
    <source>
        <dbReference type="ARBA" id="ARBA00022723"/>
    </source>
</evidence>
<evidence type="ECO:0000313" key="7">
    <source>
        <dbReference type="Proteomes" id="UP001431449"/>
    </source>
</evidence>
<keyword evidence="1" id="KW-0001">2Fe-2S</keyword>